<sequence>MPAVVESTPTPRATARPAAKEEATPRPRPTREPEREKPRETPKPKATEKPKEPEKAKPTQEELALKEANRELSATLQLVTDFLQAANEGKYFDAARSLTGSCQRYFESELAPVHGSLKRVLDTITRDGTIRQVTGESLLRGEGARVDTEIVYSDNSTAKFHFDLLKTKEGWKLDLNVKGIMEGAQSGRASVSVTLKGTQTPAPTPAPTPTPAATPAPPAEEKTPQAAAPSPTPASALADAPWKK</sequence>
<gene>
    <name evidence="2" type="ORF">BRCON_2787</name>
</gene>
<dbReference type="AlphaFoldDB" id="A0A2Z4Y9F2"/>
<feature type="compositionally biased region" description="Basic and acidic residues" evidence="1">
    <location>
        <begin position="18"/>
        <end position="62"/>
    </location>
</feature>
<dbReference type="Proteomes" id="UP000262583">
    <property type="component" value="Chromosome"/>
</dbReference>
<proteinExistence type="predicted"/>
<feature type="compositionally biased region" description="Pro residues" evidence="1">
    <location>
        <begin position="202"/>
        <end position="218"/>
    </location>
</feature>
<protein>
    <submittedName>
        <fullName evidence="2">Uncharacterized protein</fullName>
    </submittedName>
</protein>
<accession>A0A2Z4Y9F2</accession>
<feature type="compositionally biased region" description="Low complexity" evidence="1">
    <location>
        <begin position="224"/>
        <end position="244"/>
    </location>
</feature>
<name>A0A2Z4Y9F2_SUMC1</name>
<reference evidence="2 3" key="1">
    <citation type="submission" date="2018-05" db="EMBL/GenBank/DDBJ databases">
        <title>A metagenomic window into the 2 km-deep terrestrial subsurface aquifer revealed taxonomically and functionally diverse microbial community comprising novel uncultured bacterial lineages.</title>
        <authorList>
            <person name="Kadnikov V.V."/>
            <person name="Mardanov A.V."/>
            <person name="Beletsky A.V."/>
            <person name="Banks D."/>
            <person name="Pimenov N.V."/>
            <person name="Frank Y.A."/>
            <person name="Karnachuk O.V."/>
            <person name="Ravin N.V."/>
        </authorList>
    </citation>
    <scope>NUCLEOTIDE SEQUENCE [LARGE SCALE GENOMIC DNA]</scope>
    <source>
        <strain evidence="2">BY</strain>
    </source>
</reference>
<feature type="compositionally biased region" description="Low complexity" evidence="1">
    <location>
        <begin position="8"/>
        <end position="17"/>
    </location>
</feature>
<feature type="region of interest" description="Disordered" evidence="1">
    <location>
        <begin position="1"/>
        <end position="62"/>
    </location>
</feature>
<evidence type="ECO:0000313" key="3">
    <source>
        <dbReference type="Proteomes" id="UP000262583"/>
    </source>
</evidence>
<organism evidence="2 3">
    <name type="scientific">Sumerlaea chitinivorans</name>
    <dbReference type="NCBI Taxonomy" id="2250252"/>
    <lineage>
        <taxon>Bacteria</taxon>
        <taxon>Candidatus Sumerlaeota</taxon>
        <taxon>Candidatus Sumerlaeia</taxon>
        <taxon>Candidatus Sumerlaeales</taxon>
        <taxon>Candidatus Sumerlaeaceae</taxon>
        <taxon>Candidatus Sumerlaea</taxon>
    </lineage>
</organism>
<evidence type="ECO:0000256" key="1">
    <source>
        <dbReference type="SAM" id="MobiDB-lite"/>
    </source>
</evidence>
<dbReference type="EMBL" id="CP030759">
    <property type="protein sequence ID" value="AXA37529.1"/>
    <property type="molecule type" value="Genomic_DNA"/>
</dbReference>
<evidence type="ECO:0000313" key="2">
    <source>
        <dbReference type="EMBL" id="AXA37529.1"/>
    </source>
</evidence>
<feature type="region of interest" description="Disordered" evidence="1">
    <location>
        <begin position="195"/>
        <end position="244"/>
    </location>
</feature>
<dbReference type="KEGG" id="schv:BRCON_2787"/>